<dbReference type="Gene3D" id="1.20.58.130">
    <property type="match status" value="1"/>
</dbReference>
<name>A0ABW7A7H7_9ACTN</name>
<protein>
    <submittedName>
        <fullName evidence="2">Uncharacterized protein</fullName>
    </submittedName>
</protein>
<organism evidence="2 3">
    <name type="scientific">Nonomuraea marmarensis</name>
    <dbReference type="NCBI Taxonomy" id="3351344"/>
    <lineage>
        <taxon>Bacteria</taxon>
        <taxon>Bacillati</taxon>
        <taxon>Actinomycetota</taxon>
        <taxon>Actinomycetes</taxon>
        <taxon>Streptosporangiales</taxon>
        <taxon>Streptosporangiaceae</taxon>
        <taxon>Nonomuraea</taxon>
    </lineage>
</organism>
<feature type="coiled-coil region" evidence="1">
    <location>
        <begin position="41"/>
        <end position="86"/>
    </location>
</feature>
<dbReference type="RefSeq" id="WP_393161494.1">
    <property type="nucleotide sequence ID" value="NZ_JBICRM010000001.1"/>
</dbReference>
<keyword evidence="3" id="KW-1185">Reference proteome</keyword>
<gene>
    <name evidence="2" type="ORF">ACFLIM_02800</name>
</gene>
<dbReference type="Proteomes" id="UP001603978">
    <property type="component" value="Unassembled WGS sequence"/>
</dbReference>
<comment type="caution">
    <text evidence="2">The sequence shown here is derived from an EMBL/GenBank/DDBJ whole genome shotgun (WGS) entry which is preliminary data.</text>
</comment>
<proteinExistence type="predicted"/>
<dbReference type="EMBL" id="JBICRM010000001">
    <property type="protein sequence ID" value="MFG1702099.1"/>
    <property type="molecule type" value="Genomic_DNA"/>
</dbReference>
<sequence>MDVRAEILDLKLRVEGLEAGAHVGGAASGHRREPDRQADLLREINDRTKQLQAEITAIKAAMADSRTEMTEEFAAVETEVAAIRREVNARFVGTEAENTCVRTEIADEFASVRSEIEQEFNSVRSEMTDLGIKLDRLLKRESA</sequence>
<evidence type="ECO:0000256" key="1">
    <source>
        <dbReference type="SAM" id="Coils"/>
    </source>
</evidence>
<reference evidence="2 3" key="1">
    <citation type="submission" date="2024-10" db="EMBL/GenBank/DDBJ databases">
        <authorList>
            <person name="Topkara A.R."/>
            <person name="Saygin H."/>
        </authorList>
    </citation>
    <scope>NUCLEOTIDE SEQUENCE [LARGE SCALE GENOMIC DNA]</scope>
    <source>
        <strain evidence="2 3">M3C6</strain>
    </source>
</reference>
<keyword evidence="1" id="KW-0175">Coiled coil</keyword>
<evidence type="ECO:0000313" key="2">
    <source>
        <dbReference type="EMBL" id="MFG1702099.1"/>
    </source>
</evidence>
<accession>A0ABW7A7H7</accession>
<evidence type="ECO:0000313" key="3">
    <source>
        <dbReference type="Proteomes" id="UP001603978"/>
    </source>
</evidence>